<dbReference type="KEGG" id="pox:MB84_28720"/>
<protein>
    <submittedName>
        <fullName evidence="1">Uncharacterized protein</fullName>
    </submittedName>
</protein>
<name>A0A0G3IBZ8_9BURK</name>
<keyword evidence="2" id="KW-1185">Reference proteome</keyword>
<dbReference type="Proteomes" id="UP000035050">
    <property type="component" value="Plasmid pPO70-1"/>
</dbReference>
<geneLocation type="plasmid" evidence="1 2">
    <name>pPO70-1</name>
</geneLocation>
<sequence>MVRPDIAACKGYAESTTAVGQTNPRAIGMYVVSSANTRLALALHAAQQVRQDLVRCVAPTRGRLAVQRLYAHTLHERVHAAAANLVALPAQQARRHLRTGERKLHVPFVDSPHQQRFGFADRLRPVIRA</sequence>
<keyword evidence="1" id="KW-0614">Plasmid</keyword>
<dbReference type="AlphaFoldDB" id="A0A0G3IBZ8"/>
<organism evidence="1 2">
    <name type="scientific">Pandoraea oxalativorans</name>
    <dbReference type="NCBI Taxonomy" id="573737"/>
    <lineage>
        <taxon>Bacteria</taxon>
        <taxon>Pseudomonadati</taxon>
        <taxon>Pseudomonadota</taxon>
        <taxon>Betaproteobacteria</taxon>
        <taxon>Burkholderiales</taxon>
        <taxon>Burkholderiaceae</taxon>
        <taxon>Pandoraea</taxon>
    </lineage>
</organism>
<dbReference type="EMBL" id="CP011518">
    <property type="protein sequence ID" value="AKK24782.1"/>
    <property type="molecule type" value="Genomic_DNA"/>
</dbReference>
<evidence type="ECO:0000313" key="2">
    <source>
        <dbReference type="Proteomes" id="UP000035050"/>
    </source>
</evidence>
<evidence type="ECO:0000313" key="1">
    <source>
        <dbReference type="EMBL" id="AKK24782.1"/>
    </source>
</evidence>
<gene>
    <name evidence="1" type="ORF">MB84_28720</name>
</gene>
<accession>A0A0G3IBZ8</accession>
<reference evidence="1" key="1">
    <citation type="submission" date="2016-06" db="EMBL/GenBank/DDBJ databases">
        <title>Pandoraea oxalativorans DSM 23570 Genome Sequencing.</title>
        <authorList>
            <person name="Ee R."/>
            <person name="Lim Y.-L."/>
            <person name="Yong D."/>
            <person name="Yin W.-F."/>
            <person name="Chan K.-G."/>
        </authorList>
    </citation>
    <scope>NUCLEOTIDE SEQUENCE</scope>
    <source>
        <strain evidence="1">DSM 23570</strain>
        <plasmid evidence="1">pPO70-1</plasmid>
    </source>
</reference>
<proteinExistence type="predicted"/>